<comment type="caution">
    <text evidence="6">The sequence shown here is derived from an EMBL/GenBank/DDBJ whole genome shotgun (WGS) entry which is preliminary data.</text>
</comment>
<feature type="compositionally biased region" description="Pro residues" evidence="4">
    <location>
        <begin position="1"/>
        <end position="24"/>
    </location>
</feature>
<evidence type="ECO:0000313" key="6">
    <source>
        <dbReference type="EMBL" id="CAK5274781.1"/>
    </source>
</evidence>
<dbReference type="InterPro" id="IPR011011">
    <property type="entry name" value="Znf_FYVE_PHD"/>
</dbReference>
<dbReference type="SUPFAM" id="SSF54160">
    <property type="entry name" value="Chromo domain-like"/>
    <property type="match status" value="1"/>
</dbReference>
<dbReference type="AlphaFoldDB" id="A0AAD2K2B1"/>
<feature type="region of interest" description="Disordered" evidence="4">
    <location>
        <begin position="1"/>
        <end position="25"/>
    </location>
</feature>
<organism evidence="6 7">
    <name type="scientific">Mycena citricolor</name>
    <dbReference type="NCBI Taxonomy" id="2018698"/>
    <lineage>
        <taxon>Eukaryota</taxon>
        <taxon>Fungi</taxon>
        <taxon>Dikarya</taxon>
        <taxon>Basidiomycota</taxon>
        <taxon>Agaricomycotina</taxon>
        <taxon>Agaricomycetes</taxon>
        <taxon>Agaricomycetidae</taxon>
        <taxon>Agaricales</taxon>
        <taxon>Marasmiineae</taxon>
        <taxon>Mycenaceae</taxon>
        <taxon>Mycena</taxon>
    </lineage>
</organism>
<gene>
    <name evidence="6" type="ORF">MYCIT1_LOCUS22087</name>
</gene>
<dbReference type="InterPro" id="IPR013083">
    <property type="entry name" value="Znf_RING/FYVE/PHD"/>
</dbReference>
<feature type="domain" description="PHD-type" evidence="5">
    <location>
        <begin position="456"/>
        <end position="496"/>
    </location>
</feature>
<evidence type="ECO:0000256" key="3">
    <source>
        <dbReference type="ARBA" id="ARBA00022833"/>
    </source>
</evidence>
<sequence length="606" mass="68045">MPPNPHPLSHPVPLPPHSHVPHPPGYHQFHYQLNHLPPPVYPPAPAPFDVDHLAHRITRCLDDTLHTHRAHIDARFKAFEARQAKDMVELRKDLVVLREEHQAHVGELAKALQQSHVNQLGRMKRLEHVLGMGAEITHEKTLLERFDLLSFALEEMLEKMKDPEANLPSPPIYHDIATSPVRTAILDNDRASRSQGPRDSPIGSTSFNLDHSGSTSTLVASSFGEMLHDYSLKNVGQDQSIDPDSVSLSRADPVVPVHGPVHWQQEERTIGPIHRQQHISAISGPPAFRQLQPLDTSHESVRDRETLNEEMSVARMTQVDAASSESPPHHSLFIPSSVTSSTMQERKLSSVRTPPRLALPDHRKIEVSFDSPLSSISSFASPPAMNFEGKEMELTEPESSGTRRSVHRQARKRKATGHPEDAEVSKKRGRAIPRKTAEKDVIWPSITPANKVLNEHVGKFIGCDQAPCERWFHYSCMGVSSKKDPRLHGTFVCPCCIAGVAPMLGVDVSMEDKCARPDCPNDEAFFEPEGIYGRWTKLDTVNGRVHYYLVRWKKYPWAAASWEPQPLEEQRLAFENRARRMGIDLDDNTTIRFPEAIAAGISDRNL</sequence>
<dbReference type="EMBL" id="CAVNYO010000403">
    <property type="protein sequence ID" value="CAK5274781.1"/>
    <property type="molecule type" value="Genomic_DNA"/>
</dbReference>
<dbReference type="Gene3D" id="3.30.40.10">
    <property type="entry name" value="Zinc/RING finger domain, C3HC4 (zinc finger)"/>
    <property type="match status" value="1"/>
</dbReference>
<protein>
    <recommendedName>
        <fullName evidence="5">PHD-type domain-containing protein</fullName>
    </recommendedName>
</protein>
<reference evidence="6" key="1">
    <citation type="submission" date="2023-11" db="EMBL/GenBank/DDBJ databases">
        <authorList>
            <person name="De Vega J J."/>
            <person name="De Vega J J."/>
        </authorList>
    </citation>
    <scope>NUCLEOTIDE SEQUENCE</scope>
</reference>
<keyword evidence="2" id="KW-0863">Zinc-finger</keyword>
<dbReference type="GO" id="GO:0008270">
    <property type="term" value="F:zinc ion binding"/>
    <property type="evidence" value="ECO:0007669"/>
    <property type="project" value="UniProtKB-KW"/>
</dbReference>
<feature type="region of interest" description="Disordered" evidence="4">
    <location>
        <begin position="381"/>
        <end position="430"/>
    </location>
</feature>
<feature type="compositionally biased region" description="Basic and acidic residues" evidence="4">
    <location>
        <begin position="417"/>
        <end position="426"/>
    </location>
</feature>
<proteinExistence type="predicted"/>
<keyword evidence="7" id="KW-1185">Reference proteome</keyword>
<dbReference type="Pfam" id="PF00628">
    <property type="entry name" value="PHD"/>
    <property type="match status" value="1"/>
</dbReference>
<feature type="region of interest" description="Disordered" evidence="4">
    <location>
        <begin position="189"/>
        <end position="209"/>
    </location>
</feature>
<keyword evidence="1" id="KW-0479">Metal-binding</keyword>
<accession>A0AAD2K2B1</accession>
<dbReference type="InterPro" id="IPR016197">
    <property type="entry name" value="Chromo-like_dom_sf"/>
</dbReference>
<evidence type="ECO:0000256" key="2">
    <source>
        <dbReference type="ARBA" id="ARBA00022771"/>
    </source>
</evidence>
<feature type="region of interest" description="Disordered" evidence="4">
    <location>
        <begin position="317"/>
        <end position="357"/>
    </location>
</feature>
<dbReference type="InterPro" id="IPR019787">
    <property type="entry name" value="Znf_PHD-finger"/>
</dbReference>
<evidence type="ECO:0000256" key="4">
    <source>
        <dbReference type="SAM" id="MobiDB-lite"/>
    </source>
</evidence>
<name>A0AAD2K2B1_9AGAR</name>
<feature type="compositionally biased region" description="Polar residues" evidence="4">
    <location>
        <begin position="193"/>
        <end position="209"/>
    </location>
</feature>
<feature type="compositionally biased region" description="Basic residues" evidence="4">
    <location>
        <begin position="404"/>
        <end position="416"/>
    </location>
</feature>
<evidence type="ECO:0000259" key="5">
    <source>
        <dbReference type="Pfam" id="PF00628"/>
    </source>
</evidence>
<evidence type="ECO:0000313" key="7">
    <source>
        <dbReference type="Proteomes" id="UP001295794"/>
    </source>
</evidence>
<keyword evidence="3" id="KW-0862">Zinc</keyword>
<feature type="compositionally biased region" description="Polar residues" evidence="4">
    <location>
        <begin position="334"/>
        <end position="343"/>
    </location>
</feature>
<dbReference type="CDD" id="cd00024">
    <property type="entry name" value="CD_CSD"/>
    <property type="match status" value="1"/>
</dbReference>
<dbReference type="Gene3D" id="2.40.50.40">
    <property type="match status" value="1"/>
</dbReference>
<dbReference type="Proteomes" id="UP001295794">
    <property type="component" value="Unassembled WGS sequence"/>
</dbReference>
<dbReference type="SUPFAM" id="SSF57903">
    <property type="entry name" value="FYVE/PHD zinc finger"/>
    <property type="match status" value="1"/>
</dbReference>
<evidence type="ECO:0000256" key="1">
    <source>
        <dbReference type="ARBA" id="ARBA00022723"/>
    </source>
</evidence>